<keyword evidence="15" id="KW-1185">Reference proteome</keyword>
<evidence type="ECO:0000256" key="3">
    <source>
        <dbReference type="ARBA" id="ARBA00022478"/>
    </source>
</evidence>
<comment type="subcellular location">
    <subcellularLocation>
        <location evidence="1">Nucleus</location>
    </subcellularLocation>
</comment>
<dbReference type="GO" id="GO:0008270">
    <property type="term" value="F:zinc ion binding"/>
    <property type="evidence" value="ECO:0007669"/>
    <property type="project" value="UniProtKB-KW"/>
</dbReference>
<evidence type="ECO:0000256" key="7">
    <source>
        <dbReference type="ARBA" id="ARBA00023163"/>
    </source>
</evidence>
<feature type="compositionally biased region" description="Low complexity" evidence="12">
    <location>
        <begin position="391"/>
        <end position="414"/>
    </location>
</feature>
<dbReference type="SMART" id="SM00661">
    <property type="entry name" value="RPOL9"/>
    <property type="match status" value="1"/>
</dbReference>
<dbReference type="FunFam" id="2.20.25.10:FF:000005">
    <property type="entry name" value="DNA-directed RNA polymerase subunit"/>
    <property type="match status" value="1"/>
</dbReference>
<sequence length="701" mass="74241">MVTPNTAAAAQAAVTAAVAAARLTSHAVVQQLEAGSLKPQGTFVNSNGSWVAQARTAAGVFRRGFSTAVEAACAADLIRLALRAGNVTSQQLNFPPDMYQQQQVTAWAELLQQAKPGLHVAAWDAATAAQVAAKAAAERAAASAAVEAAAAARLAAPAAAQQLESGHARAHCVEHRPTSAVGPWCWKLVHEGKTLTWYFTSRLEACCAADLARLVLHGPFVNKYNLLAAAYTQQQVAAWQQLLQAWRVSMPASDPAAGADHAVKFAAGTAIAAAAEVAAAAAPAEAALFNGQLPPPRGSWTTVSASGRWRLQLPRSSVVQGTQYGTFVQTGVQAACAADLARLAILGSSAEAEADLNLPASIYLPQQVAAMAALLQLKCPLMTLAACNHGSSRSSRSSNRSSSSSSSSSSSNSSLTVQRALPASDLKRRAGRLRQKAELRAAADAAVTEAAKSAAATHYSSSVDGPLYVKNVDIQNDGTYRARLREKRAGRHWPMYYSSRLHAACAADLGQLAMGRATGNLPADSYTAQQVAAMRQLLQFERPEWFSRAARSAAPPETAVYLQAVRAAARVAVADLMLGWSRPAAAAAAVAAMITYCPTCSNMLLVELSDFTKELRYCCQTCPYVYKIDRKVSKHAKLAKKQVDDVLGGDEAWKNVQKTEVNCPSCSHGYAYFMEVQTRSADEPATIFYKCVDCGCRWKEG</sequence>
<dbReference type="SUPFAM" id="SSF57783">
    <property type="entry name" value="Zinc beta-ribbon"/>
    <property type="match status" value="2"/>
</dbReference>
<feature type="domain" description="TFIIS-type" evidence="13">
    <location>
        <begin position="659"/>
        <end position="699"/>
    </location>
</feature>
<dbReference type="GO" id="GO:0005666">
    <property type="term" value="C:RNA polymerase III complex"/>
    <property type="evidence" value="ECO:0007669"/>
    <property type="project" value="TreeGrafter"/>
</dbReference>
<dbReference type="PROSITE" id="PS51133">
    <property type="entry name" value="ZF_TFIIS_2"/>
    <property type="match status" value="1"/>
</dbReference>
<gene>
    <name evidence="14" type="ORF">BQ4739_LOCUS6221</name>
</gene>
<dbReference type="GO" id="GO:0003899">
    <property type="term" value="F:DNA-directed RNA polymerase activity"/>
    <property type="evidence" value="ECO:0007669"/>
    <property type="project" value="InterPro"/>
</dbReference>
<comment type="similarity">
    <text evidence="11">Belongs to the archaeal rpoM/eukaryotic RPA12/RPB9/RPC11 RNA polymerase family.</text>
</comment>
<evidence type="ECO:0000256" key="2">
    <source>
        <dbReference type="ARBA" id="ARBA00020093"/>
    </source>
</evidence>
<dbReference type="PANTHER" id="PTHR11239">
    <property type="entry name" value="DNA-DIRECTED RNA POLYMERASE"/>
    <property type="match status" value="1"/>
</dbReference>
<dbReference type="PANTHER" id="PTHR11239:SF12">
    <property type="entry name" value="DNA-DIRECTED RNA POLYMERASE III SUBUNIT RPC10"/>
    <property type="match status" value="1"/>
</dbReference>
<dbReference type="CDD" id="cd10509">
    <property type="entry name" value="Zn-ribbon_RPC11"/>
    <property type="match status" value="1"/>
</dbReference>
<dbReference type="InterPro" id="IPR001529">
    <property type="entry name" value="Zn_ribbon_RPB9"/>
</dbReference>
<dbReference type="InterPro" id="IPR001222">
    <property type="entry name" value="Znf_TFIIS"/>
</dbReference>
<organism evidence="14 15">
    <name type="scientific">Tetradesmus obliquus</name>
    <name type="common">Green alga</name>
    <name type="synonym">Acutodesmus obliquus</name>
    <dbReference type="NCBI Taxonomy" id="3088"/>
    <lineage>
        <taxon>Eukaryota</taxon>
        <taxon>Viridiplantae</taxon>
        <taxon>Chlorophyta</taxon>
        <taxon>core chlorophytes</taxon>
        <taxon>Chlorophyceae</taxon>
        <taxon>CS clade</taxon>
        <taxon>Sphaeropleales</taxon>
        <taxon>Scenedesmaceae</taxon>
        <taxon>Tetradesmus</taxon>
    </lineage>
</organism>
<evidence type="ECO:0000256" key="9">
    <source>
        <dbReference type="ARBA" id="ARBA00029985"/>
    </source>
</evidence>
<evidence type="ECO:0000256" key="4">
    <source>
        <dbReference type="ARBA" id="ARBA00022723"/>
    </source>
</evidence>
<keyword evidence="5 10" id="KW-0863">Zinc-finger</keyword>
<dbReference type="Gene3D" id="2.20.25.10">
    <property type="match status" value="1"/>
</dbReference>
<evidence type="ECO:0000256" key="10">
    <source>
        <dbReference type="PROSITE-ProRule" id="PRU00472"/>
    </source>
</evidence>
<name>A0A383VM33_TETOB</name>
<keyword evidence="7 11" id="KW-0804">Transcription</keyword>
<evidence type="ECO:0000256" key="1">
    <source>
        <dbReference type="ARBA" id="ARBA00004123"/>
    </source>
</evidence>
<dbReference type="AlphaFoldDB" id="A0A383VM33"/>
<evidence type="ECO:0000256" key="6">
    <source>
        <dbReference type="ARBA" id="ARBA00022833"/>
    </source>
</evidence>
<accession>A0A383VM33</accession>
<dbReference type="PROSITE" id="PS00466">
    <property type="entry name" value="ZF_TFIIS_1"/>
    <property type="match status" value="1"/>
</dbReference>
<evidence type="ECO:0000256" key="5">
    <source>
        <dbReference type="ARBA" id="ARBA00022771"/>
    </source>
</evidence>
<protein>
    <recommendedName>
        <fullName evidence="2">DNA-directed RNA polymerase III subunit RPC10</fullName>
    </recommendedName>
    <alternativeName>
        <fullName evidence="9">RNA polymerase III subunit C11</fullName>
    </alternativeName>
</protein>
<dbReference type="SMART" id="SM00440">
    <property type="entry name" value="ZnF_C2C2"/>
    <property type="match status" value="1"/>
</dbReference>
<dbReference type="STRING" id="3088.A0A383VM33"/>
<reference evidence="14 15" key="1">
    <citation type="submission" date="2016-10" db="EMBL/GenBank/DDBJ databases">
        <authorList>
            <person name="Cai Z."/>
        </authorList>
    </citation>
    <scope>NUCLEOTIDE SEQUENCE [LARGE SCALE GENOMIC DNA]</scope>
</reference>
<evidence type="ECO:0000256" key="11">
    <source>
        <dbReference type="RuleBase" id="RU003474"/>
    </source>
</evidence>
<dbReference type="Proteomes" id="UP000256970">
    <property type="component" value="Unassembled WGS sequence"/>
</dbReference>
<proteinExistence type="inferred from homology"/>
<evidence type="ECO:0000259" key="13">
    <source>
        <dbReference type="PROSITE" id="PS51133"/>
    </source>
</evidence>
<evidence type="ECO:0000256" key="8">
    <source>
        <dbReference type="ARBA" id="ARBA00023242"/>
    </source>
</evidence>
<keyword evidence="3 11" id="KW-0240">DNA-directed RNA polymerase</keyword>
<dbReference type="GO" id="GO:0006386">
    <property type="term" value="P:termination of RNA polymerase III transcription"/>
    <property type="evidence" value="ECO:0007669"/>
    <property type="project" value="TreeGrafter"/>
</dbReference>
<feature type="region of interest" description="Disordered" evidence="12">
    <location>
        <begin position="389"/>
        <end position="421"/>
    </location>
</feature>
<dbReference type="InterPro" id="IPR012164">
    <property type="entry name" value="Rpa12/Rpb9/Rpc10/TFS"/>
</dbReference>
<keyword evidence="6" id="KW-0862">Zinc</keyword>
<dbReference type="EMBL" id="FNXT01000662">
    <property type="protein sequence ID" value="SZX65754.1"/>
    <property type="molecule type" value="Genomic_DNA"/>
</dbReference>
<dbReference type="InterPro" id="IPR034014">
    <property type="entry name" value="Zn_ribbon_RPC11_C"/>
</dbReference>
<evidence type="ECO:0000256" key="12">
    <source>
        <dbReference type="SAM" id="MobiDB-lite"/>
    </source>
</evidence>
<keyword evidence="4 11" id="KW-0479">Metal-binding</keyword>
<dbReference type="GO" id="GO:0003676">
    <property type="term" value="F:nucleic acid binding"/>
    <property type="evidence" value="ECO:0007669"/>
    <property type="project" value="InterPro"/>
</dbReference>
<dbReference type="Pfam" id="PF01096">
    <property type="entry name" value="Zn_ribbon_TFIIS"/>
    <property type="match status" value="1"/>
</dbReference>
<evidence type="ECO:0000313" key="14">
    <source>
        <dbReference type="EMBL" id="SZX65754.1"/>
    </source>
</evidence>
<keyword evidence="8" id="KW-0539">Nucleus</keyword>
<evidence type="ECO:0000313" key="15">
    <source>
        <dbReference type="Proteomes" id="UP000256970"/>
    </source>
</evidence>